<dbReference type="PANTHER" id="PTHR19920:SF0">
    <property type="entry name" value="CYTOSOLIC IRON-SULFUR PROTEIN ASSEMBLY PROTEIN CIAO1-RELATED"/>
    <property type="match status" value="1"/>
</dbReference>
<comment type="function">
    <text evidence="4">Essential component of the cytosolic iron-sulfur (Fe/S) protein assembly machinery. Required for the maturation of extramitochondrial Fe/S proteins.</text>
</comment>
<comment type="function">
    <text evidence="3">Key component of the cytosolic iron-sulfur protein assembly (CIA) complex, a multiprotein complex that mediates the incorporation of iron-sulfur cluster into extramitochondrial Fe/S proteins. As a CIA complex component, interacts specifically with CIAO2A or CIAO2B and MMS19 to assist different branches of iron-sulfur protein assembly, depending of its interactors. The complex CIAO1:CIAO2B:MMS19 binds to and facilitates the assembly of most cytosolic-nuclear Fe/S proteins. CIAO1:CIAO2A specifically matures ACO1 and stabilizes IREB2. Seems to specifically modulate the transactivation activity of WT1. As part of the mitotic spindle-associated MMXD complex it may play a role in chromosome segregation.</text>
</comment>
<dbReference type="SUPFAM" id="SSF50978">
    <property type="entry name" value="WD40 repeat-like"/>
    <property type="match status" value="1"/>
</dbReference>
<dbReference type="InterPro" id="IPR020472">
    <property type="entry name" value="WD40_PAC1"/>
</dbReference>
<dbReference type="Gene3D" id="2.130.10.10">
    <property type="entry name" value="YVTN repeat-like/Quinoprotein amine dehydrogenase"/>
    <property type="match status" value="2"/>
</dbReference>
<dbReference type="PROSITE" id="PS50294">
    <property type="entry name" value="WD_REPEATS_REGION"/>
    <property type="match status" value="6"/>
</dbReference>
<dbReference type="PRINTS" id="PR00320">
    <property type="entry name" value="GPROTEINBRPT"/>
</dbReference>
<organism evidence="6 7">
    <name type="scientific">Parthenolecanium corni</name>
    <dbReference type="NCBI Taxonomy" id="536013"/>
    <lineage>
        <taxon>Eukaryota</taxon>
        <taxon>Metazoa</taxon>
        <taxon>Ecdysozoa</taxon>
        <taxon>Arthropoda</taxon>
        <taxon>Hexapoda</taxon>
        <taxon>Insecta</taxon>
        <taxon>Pterygota</taxon>
        <taxon>Neoptera</taxon>
        <taxon>Paraneoptera</taxon>
        <taxon>Hemiptera</taxon>
        <taxon>Sternorrhyncha</taxon>
        <taxon>Coccoidea</taxon>
        <taxon>Coccidae</taxon>
        <taxon>Parthenolecanium</taxon>
    </lineage>
</organism>
<dbReference type="GO" id="GO:0016226">
    <property type="term" value="P:iron-sulfur cluster assembly"/>
    <property type="evidence" value="ECO:0007669"/>
    <property type="project" value="UniProtKB-UniRule"/>
</dbReference>
<evidence type="ECO:0000256" key="4">
    <source>
        <dbReference type="HAMAP-Rule" id="MF_03037"/>
    </source>
</evidence>
<name>A0AAN9Y1Z8_9HEMI</name>
<evidence type="ECO:0000313" key="7">
    <source>
        <dbReference type="Proteomes" id="UP001367676"/>
    </source>
</evidence>
<keyword evidence="7" id="KW-1185">Reference proteome</keyword>
<reference evidence="6 7" key="1">
    <citation type="submission" date="2024-03" db="EMBL/GenBank/DDBJ databases">
        <title>Adaptation during the transition from Ophiocordyceps entomopathogen to insect associate is accompanied by gene loss and intensified selection.</title>
        <authorList>
            <person name="Ward C.M."/>
            <person name="Onetto C.A."/>
            <person name="Borneman A.R."/>
        </authorList>
    </citation>
    <scope>NUCLEOTIDE SEQUENCE [LARGE SCALE GENOMIC DNA]</scope>
    <source>
        <strain evidence="6">AWRI1</strain>
        <tissue evidence="6">Single Adult Female</tissue>
    </source>
</reference>
<dbReference type="InterPro" id="IPR015943">
    <property type="entry name" value="WD40/YVTN_repeat-like_dom_sf"/>
</dbReference>
<sequence>MELLQTLKGHVGRVWHVSWNPEGNVLASCGEDKTIRLWWQESNDPFALGLKTILTDGHQRTIRSVGWSPCGQYLASASFDSTVAIWNKKSGQFECDVSLEGHENEVKSVAWSKSGQYLATCSRDKSVWIWETSDEEEYECAAVLNAHSQDVKKVVWHPHMDVVASASYDNTLKIFQCDVTECEWICASTLRSHESTVWSLDFDALGKRLVSCSDDQTVKVWQQYEPNNEFGIATPDNEAVWKCVCTIAGYHTRTIHDISWCHQTDLIATGCADDGIRIFKEADNSNINEPTFQQVVNYSSAHSQDVNTVLWNPVHRGILASCSDDGEIKIWKVKENIL</sequence>
<dbReference type="PANTHER" id="PTHR19920">
    <property type="entry name" value="WD40 PROTEIN CIAO1"/>
    <property type="match status" value="1"/>
</dbReference>
<keyword evidence="2" id="KW-0677">Repeat</keyword>
<feature type="repeat" description="WD" evidence="5">
    <location>
        <begin position="55"/>
        <end position="92"/>
    </location>
</feature>
<dbReference type="InterPro" id="IPR028608">
    <property type="entry name" value="CIAO1/Cia1"/>
</dbReference>
<feature type="repeat" description="WD" evidence="5">
    <location>
        <begin position="190"/>
        <end position="222"/>
    </location>
</feature>
<dbReference type="Proteomes" id="UP001367676">
    <property type="component" value="Unassembled WGS sequence"/>
</dbReference>
<dbReference type="AlphaFoldDB" id="A0AAN9Y1Z8"/>
<proteinExistence type="inferred from homology"/>
<feature type="repeat" description="WD" evidence="5">
    <location>
        <begin position="7"/>
        <end position="38"/>
    </location>
</feature>
<comment type="similarity">
    <text evidence="4">Belongs to the WD repeat CIA1 family.</text>
</comment>
<dbReference type="CDD" id="cd00200">
    <property type="entry name" value="WD40"/>
    <property type="match status" value="1"/>
</dbReference>
<dbReference type="InterPro" id="IPR001680">
    <property type="entry name" value="WD40_rpt"/>
</dbReference>
<gene>
    <name evidence="4" type="primary">Ciao1</name>
    <name evidence="6" type="ORF">V9T40_000707</name>
</gene>
<dbReference type="GO" id="GO:0097361">
    <property type="term" value="C:cytosolic [4Fe-4S] assembly targeting complex"/>
    <property type="evidence" value="ECO:0007669"/>
    <property type="project" value="InterPro"/>
</dbReference>
<dbReference type="Pfam" id="PF00400">
    <property type="entry name" value="WD40"/>
    <property type="match status" value="7"/>
</dbReference>
<evidence type="ECO:0000256" key="2">
    <source>
        <dbReference type="ARBA" id="ARBA00022737"/>
    </source>
</evidence>
<evidence type="ECO:0000256" key="5">
    <source>
        <dbReference type="PROSITE-ProRule" id="PRU00221"/>
    </source>
</evidence>
<feature type="repeat" description="WD" evidence="5">
    <location>
        <begin position="299"/>
        <end position="338"/>
    </location>
</feature>
<keyword evidence="1 5" id="KW-0853">WD repeat</keyword>
<dbReference type="EMBL" id="JBBCAQ010000034">
    <property type="protein sequence ID" value="KAK7580078.1"/>
    <property type="molecule type" value="Genomic_DNA"/>
</dbReference>
<evidence type="ECO:0000256" key="1">
    <source>
        <dbReference type="ARBA" id="ARBA00022574"/>
    </source>
</evidence>
<evidence type="ECO:0000313" key="6">
    <source>
        <dbReference type="EMBL" id="KAK7580078.1"/>
    </source>
</evidence>
<dbReference type="InterPro" id="IPR036322">
    <property type="entry name" value="WD40_repeat_dom_sf"/>
</dbReference>
<dbReference type="HAMAP" id="MF_03037">
    <property type="entry name" value="ciao1"/>
    <property type="match status" value="1"/>
</dbReference>
<accession>A0AAN9Y1Z8</accession>
<dbReference type="FunFam" id="2.130.10.10:FF:000136">
    <property type="entry name" value="Probable cytosolic iron-sulfur protein assembly protein CIAO1"/>
    <property type="match status" value="1"/>
</dbReference>
<dbReference type="PROSITE" id="PS50082">
    <property type="entry name" value="WD_REPEATS_2"/>
    <property type="match status" value="6"/>
</dbReference>
<protein>
    <recommendedName>
        <fullName evidence="4">Probable cytosolic iron-sulfur protein assembly protein Ciao1</fullName>
    </recommendedName>
</protein>
<feature type="repeat" description="WD" evidence="5">
    <location>
        <begin position="99"/>
        <end position="140"/>
    </location>
</feature>
<comment type="caution">
    <text evidence="6">The sequence shown here is derived from an EMBL/GenBank/DDBJ whole genome shotgun (WGS) entry which is preliminary data.</text>
</comment>
<feature type="repeat" description="WD" evidence="5">
    <location>
        <begin position="144"/>
        <end position="176"/>
    </location>
</feature>
<dbReference type="SMART" id="SM00320">
    <property type="entry name" value="WD40"/>
    <property type="match status" value="7"/>
</dbReference>
<evidence type="ECO:0000256" key="3">
    <source>
        <dbReference type="ARBA" id="ARBA00060126"/>
    </source>
</evidence>